<dbReference type="EMBL" id="RAVZ01000013">
    <property type="protein sequence ID" value="RKG93147.1"/>
    <property type="molecule type" value="Genomic_DNA"/>
</dbReference>
<dbReference type="RefSeq" id="WP_120539188.1">
    <property type="nucleotide sequence ID" value="NZ_RAVZ01000013.1"/>
</dbReference>
<dbReference type="Proteomes" id="UP000268094">
    <property type="component" value="Unassembled WGS sequence"/>
</dbReference>
<accession>A0A3A8JBB1</accession>
<feature type="domain" description="VOC" evidence="1">
    <location>
        <begin position="1"/>
        <end position="118"/>
    </location>
</feature>
<dbReference type="InterPro" id="IPR029068">
    <property type="entry name" value="Glyas_Bleomycin-R_OHBP_Dase"/>
</dbReference>
<dbReference type="PANTHER" id="PTHR35006:SF2">
    <property type="entry name" value="GLYOXALASE FAMILY PROTEIN (AFU_ORTHOLOGUE AFUA_5G14830)"/>
    <property type="match status" value="1"/>
</dbReference>
<name>A0A3A8JBB1_9BACT</name>
<dbReference type="AlphaFoldDB" id="A0A3A8JBB1"/>
<dbReference type="SUPFAM" id="SSF54593">
    <property type="entry name" value="Glyoxalase/Bleomycin resistance protein/Dihydroxybiphenyl dioxygenase"/>
    <property type="match status" value="1"/>
</dbReference>
<dbReference type="PANTHER" id="PTHR35006">
    <property type="entry name" value="GLYOXALASE FAMILY PROTEIN (AFU_ORTHOLOGUE AFUA_5G14830)"/>
    <property type="match status" value="1"/>
</dbReference>
<reference evidence="3" key="1">
    <citation type="submission" date="2018-09" db="EMBL/GenBank/DDBJ databases">
        <authorList>
            <person name="Livingstone P.G."/>
            <person name="Whitworth D.E."/>
        </authorList>
    </citation>
    <scope>NUCLEOTIDE SEQUENCE [LARGE SCALE GENOMIC DNA]</scope>
    <source>
        <strain evidence="3">CA054A</strain>
    </source>
</reference>
<proteinExistence type="predicted"/>
<dbReference type="CDD" id="cd07262">
    <property type="entry name" value="VOC_like"/>
    <property type="match status" value="1"/>
</dbReference>
<dbReference type="InterPro" id="IPR037523">
    <property type="entry name" value="VOC_core"/>
</dbReference>
<evidence type="ECO:0000313" key="2">
    <source>
        <dbReference type="EMBL" id="RKG93147.1"/>
    </source>
</evidence>
<dbReference type="Pfam" id="PF00903">
    <property type="entry name" value="Glyoxalase"/>
    <property type="match status" value="1"/>
</dbReference>
<protein>
    <submittedName>
        <fullName evidence="2">VOC family protein</fullName>
    </submittedName>
</protein>
<evidence type="ECO:0000259" key="1">
    <source>
        <dbReference type="PROSITE" id="PS51819"/>
    </source>
</evidence>
<keyword evidence="3" id="KW-1185">Reference proteome</keyword>
<comment type="caution">
    <text evidence="2">The sequence shown here is derived from an EMBL/GenBank/DDBJ whole genome shotgun (WGS) entry which is preliminary data.</text>
</comment>
<organism evidence="2 3">
    <name type="scientific">Corallococcus terminator</name>
    <dbReference type="NCBI Taxonomy" id="2316733"/>
    <lineage>
        <taxon>Bacteria</taxon>
        <taxon>Pseudomonadati</taxon>
        <taxon>Myxococcota</taxon>
        <taxon>Myxococcia</taxon>
        <taxon>Myxococcales</taxon>
        <taxon>Cystobacterineae</taxon>
        <taxon>Myxococcaceae</taxon>
        <taxon>Corallococcus</taxon>
    </lineage>
</organism>
<sequence length="119" mass="12985">MIDHLELSTQDLATATAFYRGALAPLGYTLHVEGKANGFGAEPARLDFWLRPGEPSSPRPHFAFFCATRTLVDASYRAAMQAGGTDNGAPKLRVDIHPTYYAAFVRDPDGHNVEFVCQA</sequence>
<gene>
    <name evidence="2" type="ORF">D7V88_03655</name>
</gene>
<dbReference type="Gene3D" id="3.10.180.10">
    <property type="entry name" value="2,3-Dihydroxybiphenyl 1,2-Dioxygenase, domain 1"/>
    <property type="match status" value="1"/>
</dbReference>
<dbReference type="PROSITE" id="PS51819">
    <property type="entry name" value="VOC"/>
    <property type="match status" value="1"/>
</dbReference>
<evidence type="ECO:0000313" key="3">
    <source>
        <dbReference type="Proteomes" id="UP000268094"/>
    </source>
</evidence>
<dbReference type="InterPro" id="IPR004360">
    <property type="entry name" value="Glyas_Fos-R_dOase_dom"/>
</dbReference>
<dbReference type="OrthoDB" id="9800438at2"/>